<comment type="caution">
    <text evidence="8">The sequence shown here is derived from an EMBL/GenBank/DDBJ whole genome shotgun (WGS) entry which is preliminary data.</text>
</comment>
<dbReference type="GO" id="GO:0006829">
    <property type="term" value="P:zinc ion transport"/>
    <property type="evidence" value="ECO:0007669"/>
    <property type="project" value="InterPro"/>
</dbReference>
<evidence type="ECO:0000256" key="3">
    <source>
        <dbReference type="ARBA" id="ARBA00022692"/>
    </source>
</evidence>
<dbReference type="PANTHER" id="PTHR16133:SF0">
    <property type="entry name" value="ZINC_IRON REGULATED TRANSPORTER-RELATED PROTEIN 102B, ISOFORM E"/>
    <property type="match status" value="1"/>
</dbReference>
<evidence type="ECO:0008006" key="10">
    <source>
        <dbReference type="Google" id="ProtNLM"/>
    </source>
</evidence>
<proteinExistence type="predicted"/>
<keyword evidence="3 7" id="KW-0812">Transmembrane</keyword>
<dbReference type="AlphaFoldDB" id="A0A1Q3AKC7"/>
<name>A0A1Q3AKC7_ZYGRO</name>
<evidence type="ECO:0000256" key="1">
    <source>
        <dbReference type="ARBA" id="ARBA00004127"/>
    </source>
</evidence>
<comment type="subcellular location">
    <subcellularLocation>
        <location evidence="1">Endomembrane system</location>
        <topology evidence="1">Multi-pass membrane protein</topology>
    </subcellularLocation>
    <subcellularLocation>
        <location evidence="2">Golgi apparatus membrane</location>
    </subcellularLocation>
</comment>
<evidence type="ECO:0000256" key="5">
    <source>
        <dbReference type="ARBA" id="ARBA00023034"/>
    </source>
</evidence>
<evidence type="ECO:0000256" key="6">
    <source>
        <dbReference type="ARBA" id="ARBA00023136"/>
    </source>
</evidence>
<dbReference type="GO" id="GO:0046873">
    <property type="term" value="F:metal ion transmembrane transporter activity"/>
    <property type="evidence" value="ECO:0007669"/>
    <property type="project" value="InterPro"/>
</dbReference>
<dbReference type="Proteomes" id="UP000187013">
    <property type="component" value="Unassembled WGS sequence"/>
</dbReference>
<evidence type="ECO:0000256" key="7">
    <source>
        <dbReference type="SAM" id="Phobius"/>
    </source>
</evidence>
<feature type="transmembrane region" description="Helical" evidence="7">
    <location>
        <begin position="130"/>
        <end position="153"/>
    </location>
</feature>
<evidence type="ECO:0000256" key="4">
    <source>
        <dbReference type="ARBA" id="ARBA00022989"/>
    </source>
</evidence>
<accession>A0A1Q3AKC7</accession>
<feature type="transmembrane region" description="Helical" evidence="7">
    <location>
        <begin position="39"/>
        <end position="58"/>
    </location>
</feature>
<dbReference type="InterPro" id="IPR045891">
    <property type="entry name" value="ZIP9"/>
</dbReference>
<dbReference type="GO" id="GO:0000139">
    <property type="term" value="C:Golgi membrane"/>
    <property type="evidence" value="ECO:0007669"/>
    <property type="project" value="UniProtKB-SubCell"/>
</dbReference>
<dbReference type="PANTHER" id="PTHR16133">
    <property type="entry name" value="SOLUTE CARRIER FAMILY 39 ZINC TRANSPORTER , MEMBER 9-RELATED"/>
    <property type="match status" value="1"/>
</dbReference>
<evidence type="ECO:0000256" key="2">
    <source>
        <dbReference type="ARBA" id="ARBA00004394"/>
    </source>
</evidence>
<feature type="transmembrane region" description="Helical" evidence="7">
    <location>
        <begin position="6"/>
        <end position="27"/>
    </location>
</feature>
<gene>
    <name evidence="8" type="ORF">ZYGR_0AZ01450</name>
</gene>
<sequence>MSWTHKIVVPLLLFLGTLATGAIPLYYASFSPSEKGLSLMSKLGLGMLLGVAFVLVIPEGLERVNGNFVGIDLLAGFMLTYLAESLVKEKRDIQGPLRQFLGNGVVVALVIHGFADGLVLGTTINQVRTLLVLMLAVTVHRIPVVFSLVSVLVSRQRLTRGEVARNLLIFSLSSPCGYTLSAVCESIGITEGFGDHLLLASGGSLLYAGFALRSNGVDTRNKEALRPAPSPSAGREASEGFIVLDPPEDESENDRFGPLLVAGGTVLPLLISLFGGED</sequence>
<keyword evidence="5" id="KW-0333">Golgi apparatus</keyword>
<dbReference type="InterPro" id="IPR003689">
    <property type="entry name" value="ZIP"/>
</dbReference>
<keyword evidence="4 7" id="KW-1133">Transmembrane helix</keyword>
<dbReference type="Pfam" id="PF02535">
    <property type="entry name" value="Zip"/>
    <property type="match status" value="1"/>
</dbReference>
<protein>
    <recommendedName>
        <fullName evidence="10">Zinc/iron permease</fullName>
    </recommendedName>
</protein>
<organism evidence="8 9">
    <name type="scientific">Zygosaccharomyces rouxii</name>
    <dbReference type="NCBI Taxonomy" id="4956"/>
    <lineage>
        <taxon>Eukaryota</taxon>
        <taxon>Fungi</taxon>
        <taxon>Dikarya</taxon>
        <taxon>Ascomycota</taxon>
        <taxon>Saccharomycotina</taxon>
        <taxon>Saccharomycetes</taxon>
        <taxon>Saccharomycetales</taxon>
        <taxon>Saccharomycetaceae</taxon>
        <taxon>Zygosaccharomyces</taxon>
    </lineage>
</organism>
<evidence type="ECO:0000313" key="8">
    <source>
        <dbReference type="EMBL" id="GAV55973.1"/>
    </source>
</evidence>
<dbReference type="EMBL" id="BDGX01000052">
    <property type="protein sequence ID" value="GAV55973.1"/>
    <property type="molecule type" value="Genomic_DNA"/>
</dbReference>
<reference evidence="8 9" key="1">
    <citation type="submission" date="2016-08" db="EMBL/GenBank/DDBJ databases">
        <title>Draft genome sequence of allopolyploid Zygosaccharomyces rouxii.</title>
        <authorList>
            <person name="Watanabe J."/>
            <person name="Uehara K."/>
            <person name="Mogi Y."/>
            <person name="Tsukioka Y."/>
        </authorList>
    </citation>
    <scope>NUCLEOTIDE SEQUENCE [LARGE SCALE GENOMIC DNA]</scope>
    <source>
        <strain evidence="8 9">NBRC 110957</strain>
    </source>
</reference>
<feature type="transmembrane region" description="Helical" evidence="7">
    <location>
        <begin position="104"/>
        <end position="124"/>
    </location>
</feature>
<feature type="transmembrane region" description="Helical" evidence="7">
    <location>
        <begin position="64"/>
        <end position="83"/>
    </location>
</feature>
<evidence type="ECO:0000313" key="9">
    <source>
        <dbReference type="Proteomes" id="UP000187013"/>
    </source>
</evidence>
<keyword evidence="6 7" id="KW-0472">Membrane</keyword>
<dbReference type="OrthoDB" id="19859at2759"/>